<dbReference type="Pfam" id="PF06224">
    <property type="entry name" value="AlkZ-like"/>
    <property type="match status" value="1"/>
</dbReference>
<protein>
    <submittedName>
        <fullName evidence="1">Winged helix DNA-binding domain-containing protein</fullName>
    </submittedName>
</protein>
<name>A0ABU6FH61_9ACTN</name>
<evidence type="ECO:0000313" key="2">
    <source>
        <dbReference type="Proteomes" id="UP001354931"/>
    </source>
</evidence>
<dbReference type="InterPro" id="IPR009351">
    <property type="entry name" value="AlkZ-like"/>
</dbReference>
<dbReference type="PANTHER" id="PTHR38479">
    <property type="entry name" value="LMO0824 PROTEIN"/>
    <property type="match status" value="1"/>
</dbReference>
<keyword evidence="1" id="KW-0238">DNA-binding</keyword>
<dbReference type="EMBL" id="JAOZYC010000168">
    <property type="protein sequence ID" value="MEB8342630.1"/>
    <property type="molecule type" value="Genomic_DNA"/>
</dbReference>
<dbReference type="RefSeq" id="WP_326022179.1">
    <property type="nucleotide sequence ID" value="NZ_JAOZYC010000168.1"/>
</dbReference>
<proteinExistence type="predicted"/>
<dbReference type="PANTHER" id="PTHR38479:SF2">
    <property type="entry name" value="WINGED HELIX DNA-BINDING DOMAIN-CONTAINING PROTEIN"/>
    <property type="match status" value="1"/>
</dbReference>
<reference evidence="1 2" key="1">
    <citation type="submission" date="2022-10" db="EMBL/GenBank/DDBJ databases">
        <authorList>
            <person name="Xie J."/>
            <person name="Shen N."/>
        </authorList>
    </citation>
    <scope>NUCLEOTIDE SEQUENCE [LARGE SCALE GENOMIC DNA]</scope>
    <source>
        <strain evidence="1 2">YIM65594</strain>
    </source>
</reference>
<evidence type="ECO:0000313" key="1">
    <source>
        <dbReference type="EMBL" id="MEB8342630.1"/>
    </source>
</evidence>
<keyword evidence="2" id="KW-1185">Reference proteome</keyword>
<accession>A0ABU6FH61</accession>
<organism evidence="1 2">
    <name type="scientific">Streptomyces endophyticus</name>
    <dbReference type="NCBI Taxonomy" id="714166"/>
    <lineage>
        <taxon>Bacteria</taxon>
        <taxon>Bacillati</taxon>
        <taxon>Actinomycetota</taxon>
        <taxon>Actinomycetes</taxon>
        <taxon>Kitasatosporales</taxon>
        <taxon>Streptomycetaceae</taxon>
        <taxon>Streptomyces</taxon>
    </lineage>
</organism>
<dbReference type="Proteomes" id="UP001354931">
    <property type="component" value="Unassembled WGS sequence"/>
</dbReference>
<sequence length="390" mass="42498">MTTNSISARGLNRSTLARQLLLDRAAVGADEALRRVVALQAQQPASPYVALWNRVAGFEPGDLDAVFGGFRAVKSTLMRITLHAVHVDDYRDFRAAVEPTVRGARLGDPRFRASGLVAQDADALLPELLRVAEQPCTAAKLTEWFTRRAGPDGEKLVTASRMLRQYAPLWHAPVAGSPWSYASDKRQLFVAAEAGRRPRLRDPESMAAGLRSLIRRYLSGFGPASVADMAQFALVQKGRVRAALDEDLERLTGPGGEVLYDVPGGALPGPDVPAPPRLMAMWDSILLAYADRGRVLPPEYRKHVTRVNGDVLPTVLVDGYVAGVWRLAADGGGVEVGAFRPLPRATWSGLDTEARGVARLLAERDPGAYRRYDHWWDKGLPVVESRVLGA</sequence>
<dbReference type="GO" id="GO:0003677">
    <property type="term" value="F:DNA binding"/>
    <property type="evidence" value="ECO:0007669"/>
    <property type="project" value="UniProtKB-KW"/>
</dbReference>
<gene>
    <name evidence="1" type="ORF">OKJ99_34565</name>
</gene>
<comment type="caution">
    <text evidence="1">The sequence shown here is derived from an EMBL/GenBank/DDBJ whole genome shotgun (WGS) entry which is preliminary data.</text>
</comment>